<dbReference type="Gene3D" id="3.20.20.80">
    <property type="entry name" value="Glycosidases"/>
    <property type="match status" value="1"/>
</dbReference>
<keyword evidence="1" id="KW-1133">Transmembrane helix</keyword>
<dbReference type="AlphaFoldDB" id="A0A6S6SS73"/>
<keyword evidence="1" id="KW-0812">Transmembrane</keyword>
<evidence type="ECO:0008006" key="3">
    <source>
        <dbReference type="Google" id="ProtNLM"/>
    </source>
</evidence>
<accession>A0A6S6SS73</accession>
<evidence type="ECO:0000256" key="1">
    <source>
        <dbReference type="SAM" id="Phobius"/>
    </source>
</evidence>
<organism evidence="2">
    <name type="scientific">uncultured Sulfurovum sp</name>
    <dbReference type="NCBI Taxonomy" id="269237"/>
    <lineage>
        <taxon>Bacteria</taxon>
        <taxon>Pseudomonadati</taxon>
        <taxon>Campylobacterota</taxon>
        <taxon>Epsilonproteobacteria</taxon>
        <taxon>Campylobacterales</taxon>
        <taxon>Sulfurovaceae</taxon>
        <taxon>Sulfurovum</taxon>
        <taxon>environmental samples</taxon>
    </lineage>
</organism>
<proteinExistence type="predicted"/>
<feature type="transmembrane region" description="Helical" evidence="1">
    <location>
        <begin position="32"/>
        <end position="53"/>
    </location>
</feature>
<dbReference type="EMBL" id="CACVAU010000029">
    <property type="protein sequence ID" value="CAA6808581.1"/>
    <property type="molecule type" value="Genomic_DNA"/>
</dbReference>
<keyword evidence="1" id="KW-0472">Membrane</keyword>
<sequence length="381" mass="45328">MNNRFPWDSYSDQPYILKREEKKALRKGHKLAFIKLLMTNLIFFPYLFLKFLLKSKKTKNDESHYNYNQRAKDSIGLCVNLDKGEAQYELINELNVKSLQIRVFLNDMNNIDDYLNFTKGFGEDKELLITIIQDREHIENHELLKENVTIIFEKFQGIANEFQIGNAINRIKWSFVSMEEYLAFYQTIQKVRDEQFPDIKLIGSSVIDFEYHFSIRTLFNNYKVHYDKFSTLLYVDRRGSPYSTQMGIFNFKNKIEFLDSILKSSSKSGNNMYITEANWPLSDTAPYAPTSEKECVSEERYAQYMNEYFEIALKTKKIEKVFWHQLIAPGYGLIDNRNGKIRKTKAFYDFKEWMYQNQFSYEEMGTCHILLDEDRGDTNHE</sequence>
<dbReference type="InterPro" id="IPR017853">
    <property type="entry name" value="GH"/>
</dbReference>
<evidence type="ECO:0000313" key="2">
    <source>
        <dbReference type="EMBL" id="CAA6808581.1"/>
    </source>
</evidence>
<name>A0A6S6SS73_9BACT</name>
<reference evidence="2" key="1">
    <citation type="submission" date="2020-01" db="EMBL/GenBank/DDBJ databases">
        <authorList>
            <person name="Meier V. D."/>
            <person name="Meier V D."/>
        </authorList>
    </citation>
    <scope>NUCLEOTIDE SEQUENCE</scope>
    <source>
        <strain evidence="2">HLG_WM_MAG_05</strain>
    </source>
</reference>
<gene>
    <name evidence="2" type="ORF">HELGO_WM13592</name>
</gene>
<protein>
    <recommendedName>
        <fullName evidence="3">Glycosyl hydrolase</fullName>
    </recommendedName>
</protein>
<dbReference type="SUPFAM" id="SSF51445">
    <property type="entry name" value="(Trans)glycosidases"/>
    <property type="match status" value="1"/>
</dbReference>